<dbReference type="AlphaFoldDB" id="A0AAV3YI66"/>
<feature type="compositionally biased region" description="Basic and acidic residues" evidence="1">
    <location>
        <begin position="61"/>
        <end position="74"/>
    </location>
</feature>
<dbReference type="EMBL" id="BLXT01001627">
    <property type="protein sequence ID" value="GFN86945.1"/>
    <property type="molecule type" value="Genomic_DNA"/>
</dbReference>
<proteinExistence type="predicted"/>
<protein>
    <recommendedName>
        <fullName evidence="4">Transformer</fullName>
    </recommendedName>
</protein>
<accession>A0AAV3YI66</accession>
<dbReference type="Proteomes" id="UP000735302">
    <property type="component" value="Unassembled WGS sequence"/>
</dbReference>
<feature type="compositionally biased region" description="Basic and acidic residues" evidence="1">
    <location>
        <begin position="19"/>
        <end position="38"/>
    </location>
</feature>
<name>A0AAV3YI66_9GAST</name>
<reference evidence="2 3" key="1">
    <citation type="journal article" date="2021" name="Elife">
        <title>Chloroplast acquisition without the gene transfer in kleptoplastic sea slugs, Plakobranchus ocellatus.</title>
        <authorList>
            <person name="Maeda T."/>
            <person name="Takahashi S."/>
            <person name="Yoshida T."/>
            <person name="Shimamura S."/>
            <person name="Takaki Y."/>
            <person name="Nagai Y."/>
            <person name="Toyoda A."/>
            <person name="Suzuki Y."/>
            <person name="Arimoto A."/>
            <person name="Ishii H."/>
            <person name="Satoh N."/>
            <person name="Nishiyama T."/>
            <person name="Hasebe M."/>
            <person name="Maruyama T."/>
            <person name="Minagawa J."/>
            <person name="Obokata J."/>
            <person name="Shigenobu S."/>
        </authorList>
    </citation>
    <scope>NUCLEOTIDE SEQUENCE [LARGE SCALE GENOMIC DNA]</scope>
</reference>
<keyword evidence="3" id="KW-1185">Reference proteome</keyword>
<organism evidence="2 3">
    <name type="scientific">Plakobranchus ocellatus</name>
    <dbReference type="NCBI Taxonomy" id="259542"/>
    <lineage>
        <taxon>Eukaryota</taxon>
        <taxon>Metazoa</taxon>
        <taxon>Spiralia</taxon>
        <taxon>Lophotrochozoa</taxon>
        <taxon>Mollusca</taxon>
        <taxon>Gastropoda</taxon>
        <taxon>Heterobranchia</taxon>
        <taxon>Euthyneura</taxon>
        <taxon>Panpulmonata</taxon>
        <taxon>Sacoglossa</taxon>
        <taxon>Placobranchoidea</taxon>
        <taxon>Plakobranchidae</taxon>
        <taxon>Plakobranchus</taxon>
    </lineage>
</organism>
<evidence type="ECO:0008006" key="4">
    <source>
        <dbReference type="Google" id="ProtNLM"/>
    </source>
</evidence>
<evidence type="ECO:0000256" key="1">
    <source>
        <dbReference type="SAM" id="MobiDB-lite"/>
    </source>
</evidence>
<sequence>MESVQKVPESCTADTNSGKTERVKERTRRGEREADRDIASPQGDPRLSDPSSSQGAGGGARTRDRRSIPADIRADSLATVPPMPP</sequence>
<comment type="caution">
    <text evidence="2">The sequence shown here is derived from an EMBL/GenBank/DDBJ whole genome shotgun (WGS) entry which is preliminary data.</text>
</comment>
<evidence type="ECO:0000313" key="2">
    <source>
        <dbReference type="EMBL" id="GFN86945.1"/>
    </source>
</evidence>
<feature type="region of interest" description="Disordered" evidence="1">
    <location>
        <begin position="1"/>
        <end position="85"/>
    </location>
</feature>
<evidence type="ECO:0000313" key="3">
    <source>
        <dbReference type="Proteomes" id="UP000735302"/>
    </source>
</evidence>
<gene>
    <name evidence="2" type="ORF">PoB_001345100</name>
</gene>